<name>A0ABW8S686_9CLOT</name>
<dbReference type="EMBL" id="JBJIAB010000010">
    <property type="protein sequence ID" value="MFL0165444.1"/>
    <property type="molecule type" value="Genomic_DNA"/>
</dbReference>
<evidence type="ECO:0000256" key="5">
    <source>
        <dbReference type="ARBA" id="ARBA00023004"/>
    </source>
</evidence>
<evidence type="ECO:0000256" key="3">
    <source>
        <dbReference type="ARBA" id="ARBA00022691"/>
    </source>
</evidence>
<evidence type="ECO:0000256" key="1">
    <source>
        <dbReference type="ARBA" id="ARBA00001966"/>
    </source>
</evidence>
<sequence>MGVLNNKENAKINIPINVLYSEIKGGIYPIWEKRKTKKYWEYRKKWNDNAKNNIVERFPLNLDIEPTNICNLKCPMCPRTIAISNNVNCFNNLGMMSMDMFKRIIDEVSDKNGCNVYAIKLTHRGEPLINPDIVNMIKYAKEKGVVDIIMNTNGVLLTPEISEQIIDAGLDKMLFSFDAPSKELYEKIRIGAVYEDVLNNIKKFVEIRNKKQAYGTLVRAGMVLTKDTISEVENFKKLFSNIVDVISFNKEHKENIIISDEEIYNTIERSSQNIKDCLFADSQLWQRMTINWNGETEACCENYKEEYSLGNINDKSIEEIWNGDKFKAIRNAHYCGEWWKIPQCKKCTLHFTK</sequence>
<dbReference type="SUPFAM" id="SSF102114">
    <property type="entry name" value="Radical SAM enzymes"/>
    <property type="match status" value="1"/>
</dbReference>
<gene>
    <name evidence="8" type="ORF">ACJDTP_10235</name>
</gene>
<evidence type="ECO:0000256" key="4">
    <source>
        <dbReference type="ARBA" id="ARBA00022723"/>
    </source>
</evidence>
<dbReference type="SFLD" id="SFLDG01387">
    <property type="entry name" value="BtrN-like_SPASM_domain_contain"/>
    <property type="match status" value="1"/>
</dbReference>
<evidence type="ECO:0000256" key="6">
    <source>
        <dbReference type="ARBA" id="ARBA00023014"/>
    </source>
</evidence>
<dbReference type="Pfam" id="PF04055">
    <property type="entry name" value="Radical_SAM"/>
    <property type="match status" value="1"/>
</dbReference>
<keyword evidence="5" id="KW-0408">Iron</keyword>
<dbReference type="InterPro" id="IPR058240">
    <property type="entry name" value="rSAM_sf"/>
</dbReference>
<dbReference type="RefSeq" id="WP_406761105.1">
    <property type="nucleotide sequence ID" value="NZ_JBJIAB010000010.1"/>
</dbReference>
<dbReference type="SFLD" id="SFLDS00029">
    <property type="entry name" value="Radical_SAM"/>
    <property type="match status" value="1"/>
</dbReference>
<evidence type="ECO:0000256" key="2">
    <source>
        <dbReference type="ARBA" id="ARBA00022485"/>
    </source>
</evidence>
<dbReference type="PANTHER" id="PTHR11228:SF34">
    <property type="entry name" value="TUNGSTEN-CONTAINING ALDEHYDE FERREDOXIN OXIDOREDUCTASE COFACTOR MODIFYING PROTEIN"/>
    <property type="match status" value="1"/>
</dbReference>
<keyword evidence="4" id="KW-0479">Metal-binding</keyword>
<dbReference type="PANTHER" id="PTHR11228">
    <property type="entry name" value="RADICAL SAM DOMAIN PROTEIN"/>
    <property type="match status" value="1"/>
</dbReference>
<dbReference type="Proteomes" id="UP001623600">
    <property type="component" value="Unassembled WGS sequence"/>
</dbReference>
<feature type="domain" description="Radical SAM core" evidence="7">
    <location>
        <begin position="56"/>
        <end position="280"/>
    </location>
</feature>
<dbReference type="InterPro" id="IPR023885">
    <property type="entry name" value="4Fe4S-binding_SPASM_dom"/>
</dbReference>
<dbReference type="PROSITE" id="PS51918">
    <property type="entry name" value="RADICAL_SAM"/>
    <property type="match status" value="1"/>
</dbReference>
<evidence type="ECO:0000313" key="9">
    <source>
        <dbReference type="Proteomes" id="UP001623600"/>
    </source>
</evidence>
<dbReference type="Pfam" id="PF13186">
    <property type="entry name" value="SPASM"/>
    <property type="match status" value="1"/>
</dbReference>
<evidence type="ECO:0000313" key="8">
    <source>
        <dbReference type="EMBL" id="MFL0165444.1"/>
    </source>
</evidence>
<keyword evidence="6" id="KW-0411">Iron-sulfur</keyword>
<accession>A0ABW8S686</accession>
<dbReference type="CDD" id="cd01335">
    <property type="entry name" value="Radical_SAM"/>
    <property type="match status" value="1"/>
</dbReference>
<keyword evidence="2" id="KW-0004">4Fe-4S</keyword>
<protein>
    <submittedName>
        <fullName evidence="8">Radical SAM/SPASM domain-containing protein</fullName>
    </submittedName>
</protein>
<keyword evidence="9" id="KW-1185">Reference proteome</keyword>
<proteinExistence type="predicted"/>
<dbReference type="InterPro" id="IPR013785">
    <property type="entry name" value="Aldolase_TIM"/>
</dbReference>
<evidence type="ECO:0000259" key="7">
    <source>
        <dbReference type="PROSITE" id="PS51918"/>
    </source>
</evidence>
<comment type="cofactor">
    <cofactor evidence="1">
        <name>[4Fe-4S] cluster</name>
        <dbReference type="ChEBI" id="CHEBI:49883"/>
    </cofactor>
</comment>
<dbReference type="CDD" id="cd21109">
    <property type="entry name" value="SPASM"/>
    <property type="match status" value="1"/>
</dbReference>
<dbReference type="SFLD" id="SFLDG01067">
    <property type="entry name" value="SPASM/twitch_domain_containing"/>
    <property type="match status" value="1"/>
</dbReference>
<organism evidence="8 9">
    <name type="scientific">Candidatus Clostridium helianthi</name>
    <dbReference type="NCBI Taxonomy" id="3381660"/>
    <lineage>
        <taxon>Bacteria</taxon>
        <taxon>Bacillati</taxon>
        <taxon>Bacillota</taxon>
        <taxon>Clostridia</taxon>
        <taxon>Eubacteriales</taxon>
        <taxon>Clostridiaceae</taxon>
        <taxon>Clostridium</taxon>
    </lineage>
</organism>
<comment type="caution">
    <text evidence="8">The sequence shown here is derived from an EMBL/GenBank/DDBJ whole genome shotgun (WGS) entry which is preliminary data.</text>
</comment>
<reference evidence="8 9" key="1">
    <citation type="submission" date="2024-11" db="EMBL/GenBank/DDBJ databases">
        <authorList>
            <person name="Heng Y.C."/>
            <person name="Lim A.C.H."/>
            <person name="Lee J.K.Y."/>
            <person name="Kittelmann S."/>
        </authorList>
    </citation>
    <scope>NUCLEOTIDE SEQUENCE [LARGE SCALE GENOMIC DNA]</scope>
    <source>
        <strain evidence="8 9">WILCCON 0112</strain>
    </source>
</reference>
<dbReference type="InterPro" id="IPR050377">
    <property type="entry name" value="Radical_SAM_PqqE_MftC-like"/>
</dbReference>
<dbReference type="InterPro" id="IPR007197">
    <property type="entry name" value="rSAM"/>
</dbReference>
<keyword evidence="3" id="KW-0949">S-adenosyl-L-methionine</keyword>
<dbReference type="Gene3D" id="3.20.20.70">
    <property type="entry name" value="Aldolase class I"/>
    <property type="match status" value="1"/>
</dbReference>
<dbReference type="InterPro" id="IPR034391">
    <property type="entry name" value="AdoMet-like_SPASM_containing"/>
</dbReference>